<dbReference type="GeneID" id="104958480"/>
<dbReference type="PANTHER" id="PTHR14387">
    <property type="entry name" value="THADA/DEATH RECEPTOR INTERACTING PROTEIN"/>
    <property type="match status" value="1"/>
</dbReference>
<dbReference type="InterPro" id="IPR056842">
    <property type="entry name" value="THADA-like_TPR_C"/>
</dbReference>
<dbReference type="Pfam" id="PF25151">
    <property type="entry name" value="TPR_Trm732_C"/>
    <property type="match status" value="1"/>
</dbReference>
<dbReference type="RefSeq" id="XP_010784525.1">
    <property type="nucleotide sequence ID" value="XM_010786223.1"/>
</dbReference>
<name>A0A6I9P9W8_9TELE</name>
<dbReference type="AlphaFoldDB" id="A0A6I9P9W8"/>
<dbReference type="KEGG" id="ncc:104958480"/>
<evidence type="ECO:0000313" key="5">
    <source>
        <dbReference type="RefSeq" id="XP_010784525.1"/>
    </source>
</evidence>
<proteinExistence type="predicted"/>
<evidence type="ECO:0000259" key="2">
    <source>
        <dbReference type="Pfam" id="PF10350"/>
    </source>
</evidence>
<keyword evidence="1" id="KW-0819">tRNA processing</keyword>
<dbReference type="InterPro" id="IPR051954">
    <property type="entry name" value="tRNA_methyltransferase_THADA"/>
</dbReference>
<reference evidence="5" key="1">
    <citation type="submission" date="2025-08" db="UniProtKB">
        <authorList>
            <consortium name="RefSeq"/>
        </authorList>
    </citation>
    <scope>IDENTIFICATION</scope>
    <source>
        <tissue evidence="5">Muscle</tissue>
    </source>
</reference>
<gene>
    <name evidence="5" type="primary">LOC104958480</name>
</gene>
<dbReference type="PANTHER" id="PTHR14387:SF7">
    <property type="entry name" value="THYROID ADENOMA-ASSOCIATED PROTEIN"/>
    <property type="match status" value="1"/>
</dbReference>
<dbReference type="Proteomes" id="UP000504611">
    <property type="component" value="Unplaced"/>
</dbReference>
<evidence type="ECO:0000259" key="3">
    <source>
        <dbReference type="Pfam" id="PF25151"/>
    </source>
</evidence>
<keyword evidence="4" id="KW-1185">Reference proteome</keyword>
<feature type="domain" description="tRNA (32-2'-O)-methyltransferase regulator THADA-like C-terminal TPR repeats region" evidence="3">
    <location>
        <begin position="92"/>
        <end position="148"/>
    </location>
</feature>
<dbReference type="InterPro" id="IPR019442">
    <property type="entry name" value="THADA/TRM732_DUF2428"/>
</dbReference>
<dbReference type="Pfam" id="PF10350">
    <property type="entry name" value="DUF2428"/>
    <property type="match status" value="1"/>
</dbReference>
<evidence type="ECO:0000256" key="1">
    <source>
        <dbReference type="ARBA" id="ARBA00022694"/>
    </source>
</evidence>
<protein>
    <submittedName>
        <fullName evidence="5">Thyroid adenoma-associated protein homolog</fullName>
    </submittedName>
</protein>
<accession>A0A6I9P9W8</accession>
<dbReference type="GO" id="GO:0005829">
    <property type="term" value="C:cytosol"/>
    <property type="evidence" value="ECO:0007669"/>
    <property type="project" value="TreeGrafter"/>
</dbReference>
<dbReference type="OrthoDB" id="73997at2759"/>
<sequence length="151" mass="16712">MCSIFPLQALLSSEPKLSSCSLLKLTMRELIALAMPSTNTTTDSSTVPQVHALNILRALYRDTRLGENIIPFVSDGMQAAVLGFTSPVWAVRNSSTLLFSTLITRIFGVKKGKDEHSKKNRMTGREFFTRFPALYPFLLTQLEAAAGTVER</sequence>
<organism evidence="4 5">
    <name type="scientific">Notothenia coriiceps</name>
    <name type="common">black rockcod</name>
    <dbReference type="NCBI Taxonomy" id="8208"/>
    <lineage>
        <taxon>Eukaryota</taxon>
        <taxon>Metazoa</taxon>
        <taxon>Chordata</taxon>
        <taxon>Craniata</taxon>
        <taxon>Vertebrata</taxon>
        <taxon>Euteleostomi</taxon>
        <taxon>Actinopterygii</taxon>
        <taxon>Neopterygii</taxon>
        <taxon>Teleostei</taxon>
        <taxon>Neoteleostei</taxon>
        <taxon>Acanthomorphata</taxon>
        <taxon>Eupercaria</taxon>
        <taxon>Perciformes</taxon>
        <taxon>Notothenioidei</taxon>
        <taxon>Nototheniidae</taxon>
        <taxon>Notothenia</taxon>
    </lineage>
</organism>
<dbReference type="GO" id="GO:0030488">
    <property type="term" value="P:tRNA methylation"/>
    <property type="evidence" value="ECO:0007669"/>
    <property type="project" value="TreeGrafter"/>
</dbReference>
<feature type="domain" description="DUF2428" evidence="2">
    <location>
        <begin position="7"/>
        <end position="90"/>
    </location>
</feature>
<evidence type="ECO:0000313" key="4">
    <source>
        <dbReference type="Proteomes" id="UP000504611"/>
    </source>
</evidence>